<organism evidence="5 6">
    <name type="scientific">Thalassotalea psychrophila</name>
    <dbReference type="NCBI Taxonomy" id="3065647"/>
    <lineage>
        <taxon>Bacteria</taxon>
        <taxon>Pseudomonadati</taxon>
        <taxon>Pseudomonadota</taxon>
        <taxon>Gammaproteobacteria</taxon>
        <taxon>Alteromonadales</taxon>
        <taxon>Colwelliaceae</taxon>
        <taxon>Thalassotalea</taxon>
    </lineage>
</organism>
<feature type="domain" description="EF-hand" evidence="4">
    <location>
        <begin position="32"/>
        <end position="67"/>
    </location>
</feature>
<dbReference type="InterPro" id="IPR050955">
    <property type="entry name" value="Plant_Biomass_Hydrol_Est"/>
</dbReference>
<evidence type="ECO:0000256" key="1">
    <source>
        <dbReference type="ARBA" id="ARBA00022729"/>
    </source>
</evidence>
<dbReference type="InterPro" id="IPR018247">
    <property type="entry name" value="EF_Hand_1_Ca_BS"/>
</dbReference>
<keyword evidence="6" id="KW-1185">Reference proteome</keyword>
<feature type="chain" id="PRO_5046290625" evidence="3">
    <location>
        <begin position="27"/>
        <end position="325"/>
    </location>
</feature>
<name>A0ABY9TVK4_9GAMM</name>
<dbReference type="SUPFAM" id="SSF47473">
    <property type="entry name" value="EF-hand"/>
    <property type="match status" value="1"/>
</dbReference>
<evidence type="ECO:0000256" key="2">
    <source>
        <dbReference type="SAM" id="MobiDB-lite"/>
    </source>
</evidence>
<dbReference type="Proteomes" id="UP001258994">
    <property type="component" value="Chromosome"/>
</dbReference>
<dbReference type="SUPFAM" id="SSF53474">
    <property type="entry name" value="alpha/beta-Hydrolases"/>
    <property type="match status" value="1"/>
</dbReference>
<sequence length="325" mass="36098">MNKQHTTLLFVILALLATAPFSNAQAQQPSEEKLAQILKRFPDADTNKDGKLDTKELQQLRQSRKRNTHPSAAPQPTQAGDEKLNQTLAGMNARFKNVEMELFEWPSELHAKLGKMTKLAIVTRPVQKIEGKLPLLINLHGGGQRWWDKNFQQQLDISAEMGMKRGYDLAELAGKGLIVLDPNTAERWVADSLDTMLDYVLETFPEIDKDRVYVMGYSAGGGATWRWINQSADRFAAAAPTGFTGGSAKDDVKKLAKLPIWGMAGGDDGKNPAGIRKMVKRLNAAGNMNVKHTEFEGADHRSGSKAVFSTVELVDWMLGFKRHKQ</sequence>
<dbReference type="InterPro" id="IPR002048">
    <property type="entry name" value="EF_hand_dom"/>
</dbReference>
<dbReference type="Gene3D" id="3.40.50.1820">
    <property type="entry name" value="alpha/beta hydrolase"/>
    <property type="match status" value="1"/>
</dbReference>
<dbReference type="PROSITE" id="PS00018">
    <property type="entry name" value="EF_HAND_1"/>
    <property type="match status" value="1"/>
</dbReference>
<evidence type="ECO:0000313" key="6">
    <source>
        <dbReference type="Proteomes" id="UP001258994"/>
    </source>
</evidence>
<dbReference type="PANTHER" id="PTHR43037:SF1">
    <property type="entry name" value="BLL1128 PROTEIN"/>
    <property type="match status" value="1"/>
</dbReference>
<dbReference type="PROSITE" id="PS50222">
    <property type="entry name" value="EF_HAND_2"/>
    <property type="match status" value="1"/>
</dbReference>
<reference evidence="6" key="1">
    <citation type="submission" date="2023-09" db="EMBL/GenBank/DDBJ databases">
        <authorList>
            <person name="Li S."/>
            <person name="Li X."/>
            <person name="Zhang C."/>
            <person name="Zhao Z."/>
        </authorList>
    </citation>
    <scope>NUCLEOTIDE SEQUENCE [LARGE SCALE GENOMIC DNA]</scope>
    <source>
        <strain evidence="6">SQ149</strain>
    </source>
</reference>
<accession>A0ABY9TVK4</accession>
<evidence type="ECO:0000256" key="3">
    <source>
        <dbReference type="SAM" id="SignalP"/>
    </source>
</evidence>
<evidence type="ECO:0000313" key="5">
    <source>
        <dbReference type="EMBL" id="WNC72791.1"/>
    </source>
</evidence>
<keyword evidence="1 3" id="KW-0732">Signal</keyword>
<protein>
    <submittedName>
        <fullName evidence="5">Prolyl oligopeptidase family serine peptidase</fullName>
    </submittedName>
</protein>
<dbReference type="Pfam" id="PF01738">
    <property type="entry name" value="DLH"/>
    <property type="match status" value="1"/>
</dbReference>
<dbReference type="RefSeq" id="WP_348391906.1">
    <property type="nucleotide sequence ID" value="NZ_CP134145.1"/>
</dbReference>
<dbReference type="InterPro" id="IPR011992">
    <property type="entry name" value="EF-hand-dom_pair"/>
</dbReference>
<dbReference type="InterPro" id="IPR029058">
    <property type="entry name" value="AB_hydrolase_fold"/>
</dbReference>
<evidence type="ECO:0000259" key="4">
    <source>
        <dbReference type="PROSITE" id="PS50222"/>
    </source>
</evidence>
<dbReference type="PANTHER" id="PTHR43037">
    <property type="entry name" value="UNNAMED PRODUCT-RELATED"/>
    <property type="match status" value="1"/>
</dbReference>
<feature type="region of interest" description="Disordered" evidence="2">
    <location>
        <begin position="59"/>
        <end position="82"/>
    </location>
</feature>
<feature type="signal peptide" evidence="3">
    <location>
        <begin position="1"/>
        <end position="26"/>
    </location>
</feature>
<dbReference type="EMBL" id="CP134145">
    <property type="protein sequence ID" value="WNC72791.1"/>
    <property type="molecule type" value="Genomic_DNA"/>
</dbReference>
<proteinExistence type="predicted"/>
<gene>
    <name evidence="5" type="ORF">RGQ13_02115</name>
</gene>
<dbReference type="InterPro" id="IPR002925">
    <property type="entry name" value="Dienelactn_hydro"/>
</dbReference>